<dbReference type="SUPFAM" id="SSF53056">
    <property type="entry name" value="beta-carbonic anhydrase, cab"/>
    <property type="match status" value="1"/>
</dbReference>
<keyword evidence="6" id="KW-0479">Metal-binding</keyword>
<dbReference type="GO" id="GO:0015976">
    <property type="term" value="P:carbon utilization"/>
    <property type="evidence" value="ECO:0007669"/>
    <property type="project" value="InterPro"/>
</dbReference>
<evidence type="ECO:0000256" key="6">
    <source>
        <dbReference type="PIRSR" id="PIRSR601765-1"/>
    </source>
</evidence>
<evidence type="ECO:0000256" key="7">
    <source>
        <dbReference type="RuleBase" id="RU003956"/>
    </source>
</evidence>
<evidence type="ECO:0000256" key="1">
    <source>
        <dbReference type="ARBA" id="ARBA00006217"/>
    </source>
</evidence>
<feature type="binding site" evidence="6">
    <location>
        <position position="114"/>
    </location>
    <ligand>
        <name>Zn(2+)</name>
        <dbReference type="ChEBI" id="CHEBI:29105"/>
    </ligand>
</feature>
<dbReference type="GO" id="GO:0004089">
    <property type="term" value="F:carbonate dehydratase activity"/>
    <property type="evidence" value="ECO:0007669"/>
    <property type="project" value="UniProtKB-UniRule"/>
</dbReference>
<keyword evidence="9" id="KW-1185">Reference proteome</keyword>
<accession>A0A1I4G4U6</accession>
<dbReference type="InterPro" id="IPR001765">
    <property type="entry name" value="Carbonic_anhydrase"/>
</dbReference>
<dbReference type="OrthoDB" id="9797527at2"/>
<name>A0A1I4G4U6_9PROT</name>
<dbReference type="PANTHER" id="PTHR11002:SF79">
    <property type="entry name" value="CARBONIC ANHYDRASE 2"/>
    <property type="match status" value="1"/>
</dbReference>
<dbReference type="EMBL" id="FOSP01000046">
    <property type="protein sequence ID" value="SFL24101.1"/>
    <property type="molecule type" value="Genomic_DNA"/>
</dbReference>
<organism evidence="8 9">
    <name type="scientific">Nitrosomonas aestuarii</name>
    <dbReference type="NCBI Taxonomy" id="52441"/>
    <lineage>
        <taxon>Bacteria</taxon>
        <taxon>Pseudomonadati</taxon>
        <taxon>Pseudomonadota</taxon>
        <taxon>Betaproteobacteria</taxon>
        <taxon>Nitrosomonadales</taxon>
        <taxon>Nitrosomonadaceae</taxon>
        <taxon>Nitrosomonas</taxon>
    </lineage>
</organism>
<evidence type="ECO:0000313" key="9">
    <source>
        <dbReference type="Proteomes" id="UP000199533"/>
    </source>
</evidence>
<evidence type="ECO:0000256" key="5">
    <source>
        <dbReference type="ARBA" id="ARBA00048348"/>
    </source>
</evidence>
<keyword evidence="4 7" id="KW-0456">Lyase</keyword>
<dbReference type="PROSITE" id="PS00705">
    <property type="entry name" value="PROK_CO2_ANHYDRASE_2"/>
    <property type="match status" value="1"/>
</dbReference>
<reference evidence="9" key="1">
    <citation type="submission" date="2016-10" db="EMBL/GenBank/DDBJ databases">
        <authorList>
            <person name="Varghese N."/>
            <person name="Submissions S."/>
        </authorList>
    </citation>
    <scope>NUCLEOTIDE SEQUENCE [LARGE SCALE GENOMIC DNA]</scope>
    <source>
        <strain evidence="9">Nm69</strain>
    </source>
</reference>
<comment type="function">
    <text evidence="7">Reversible hydration of carbon dioxide.</text>
</comment>
<feature type="binding site" evidence="6">
    <location>
        <position position="168"/>
    </location>
    <ligand>
        <name>Zn(2+)</name>
        <dbReference type="ChEBI" id="CHEBI:29105"/>
    </ligand>
</feature>
<dbReference type="CDD" id="cd03378">
    <property type="entry name" value="beta_CA_cladeC"/>
    <property type="match status" value="1"/>
</dbReference>
<dbReference type="AlphaFoldDB" id="A0A1I4G4U6"/>
<dbReference type="EC" id="4.2.1.1" evidence="2 7"/>
<dbReference type="PANTHER" id="PTHR11002">
    <property type="entry name" value="CARBONIC ANHYDRASE"/>
    <property type="match status" value="1"/>
</dbReference>
<dbReference type="Pfam" id="PF00484">
    <property type="entry name" value="Pro_CA"/>
    <property type="match status" value="1"/>
</dbReference>
<dbReference type="InterPro" id="IPR036874">
    <property type="entry name" value="Carbonic_anhydrase_sf"/>
</dbReference>
<dbReference type="InterPro" id="IPR015892">
    <property type="entry name" value="Carbonic_anhydrase_CS"/>
</dbReference>
<gene>
    <name evidence="8" type="ORF">SAMN05216302_104618</name>
</gene>
<comment type="similarity">
    <text evidence="1 7">Belongs to the beta-class carbonic anhydrase family.</text>
</comment>
<feature type="binding site" evidence="6">
    <location>
        <position position="112"/>
    </location>
    <ligand>
        <name>Zn(2+)</name>
        <dbReference type="ChEBI" id="CHEBI:29105"/>
    </ligand>
</feature>
<evidence type="ECO:0000256" key="4">
    <source>
        <dbReference type="ARBA" id="ARBA00023239"/>
    </source>
</evidence>
<sequence length="259" mass="28773">MCQTVNNKKNRRNKNQKEFINKRSFLKLSAITAASFSFPYLGMTKTGNYKPAENFKPAPPKPQNILSPEKALKRLMKGNKRYVLGKSEPLDFHDIQRALIGGQNPYAAILGCSDSRVSPEHCFDETQGDLFVARNAGNYLTHDNIATLEYAVAVLHTPLIMVLGHESCGAVQAAIEAVDHYKDFPGHIQLLASSIAPAVRSVNDTSSTRLVNVTKRNIVLTVERLRTKSPVLDFYHDNKKILIVGGLYHLDTGEVELIV</sequence>
<evidence type="ECO:0000313" key="8">
    <source>
        <dbReference type="EMBL" id="SFL24101.1"/>
    </source>
</evidence>
<dbReference type="GO" id="GO:0008270">
    <property type="term" value="F:zinc ion binding"/>
    <property type="evidence" value="ECO:0007669"/>
    <property type="project" value="UniProtKB-UniRule"/>
</dbReference>
<dbReference type="Proteomes" id="UP000199533">
    <property type="component" value="Unassembled WGS sequence"/>
</dbReference>
<comment type="cofactor">
    <cofactor evidence="6">
        <name>Zn(2+)</name>
        <dbReference type="ChEBI" id="CHEBI:29105"/>
    </cofactor>
    <text evidence="6">Binds 1 zinc ion per subunit.</text>
</comment>
<dbReference type="RefSeq" id="WP_090702889.1">
    <property type="nucleotide sequence ID" value="NZ_FOSP01000046.1"/>
</dbReference>
<dbReference type="SMART" id="SM00947">
    <property type="entry name" value="Pro_CA"/>
    <property type="match status" value="1"/>
</dbReference>
<evidence type="ECO:0000256" key="3">
    <source>
        <dbReference type="ARBA" id="ARBA00022833"/>
    </source>
</evidence>
<feature type="binding site" evidence="6">
    <location>
        <position position="165"/>
    </location>
    <ligand>
        <name>Zn(2+)</name>
        <dbReference type="ChEBI" id="CHEBI:29105"/>
    </ligand>
</feature>
<dbReference type="Gene3D" id="3.40.1050.10">
    <property type="entry name" value="Carbonic anhydrase"/>
    <property type="match status" value="1"/>
</dbReference>
<protein>
    <recommendedName>
        <fullName evidence="2 7">Carbonic anhydrase</fullName>
        <ecNumber evidence="2 7">4.2.1.1</ecNumber>
    </recommendedName>
    <alternativeName>
        <fullName evidence="7">Carbonate dehydratase</fullName>
    </alternativeName>
</protein>
<keyword evidence="3 6" id="KW-0862">Zinc</keyword>
<dbReference type="PROSITE" id="PS00704">
    <property type="entry name" value="PROK_CO2_ANHYDRASE_1"/>
    <property type="match status" value="1"/>
</dbReference>
<evidence type="ECO:0000256" key="2">
    <source>
        <dbReference type="ARBA" id="ARBA00012925"/>
    </source>
</evidence>
<proteinExistence type="inferred from homology"/>
<dbReference type="STRING" id="52441.SAMN05216302_104618"/>
<comment type="catalytic activity">
    <reaction evidence="5 7">
        <text>hydrogencarbonate + H(+) = CO2 + H2O</text>
        <dbReference type="Rhea" id="RHEA:10748"/>
        <dbReference type="ChEBI" id="CHEBI:15377"/>
        <dbReference type="ChEBI" id="CHEBI:15378"/>
        <dbReference type="ChEBI" id="CHEBI:16526"/>
        <dbReference type="ChEBI" id="CHEBI:17544"/>
        <dbReference type="EC" id="4.2.1.1"/>
    </reaction>
</comment>